<dbReference type="GeneID" id="87915724"/>
<evidence type="ECO:0000313" key="2">
    <source>
        <dbReference type="EMBL" id="KAK4082828.1"/>
    </source>
</evidence>
<gene>
    <name evidence="2" type="ORF">Triagg1_1718</name>
</gene>
<dbReference type="PANTHER" id="PTHR10039:SF14">
    <property type="entry name" value="NACHT DOMAIN-CONTAINING PROTEIN"/>
    <property type="match status" value="1"/>
</dbReference>
<comment type="caution">
    <text evidence="2">The sequence shown here is derived from an EMBL/GenBank/DDBJ whole genome shotgun (WGS) entry which is preliminary data.</text>
</comment>
<organism evidence="2 3">
    <name type="scientific">Trichoderma aggressivum f. europaeum</name>
    <dbReference type="NCBI Taxonomy" id="173218"/>
    <lineage>
        <taxon>Eukaryota</taxon>
        <taxon>Fungi</taxon>
        <taxon>Dikarya</taxon>
        <taxon>Ascomycota</taxon>
        <taxon>Pezizomycotina</taxon>
        <taxon>Sordariomycetes</taxon>
        <taxon>Hypocreomycetidae</taxon>
        <taxon>Hypocreales</taxon>
        <taxon>Hypocreaceae</taxon>
        <taxon>Trichoderma</taxon>
    </lineage>
</organism>
<sequence length="591" mass="67698">MDPPPYSLEYMLGEALNSLDDPLPEESNSPEDELPKVPYSLEDPLKEVSILVNNLHVLSDAFCRQLRCQTSSSEDERHIIRECLTAFSSLENTLVASVPAYYLKKPLYDSLRDLVGCIVSFSDFKQLEDVWEVRKAKLVKRHADGHDTYSRFATRLKELAKSKDEIKKRLHLAKPMQPLEPGRRLRMLYDDELYSFIHELEMTGILSTEDYIFRHIYPHECEMVTSKSHKLLLKRKWYAHSDPHQVVTHFSGDKNTIQDCLSSLQEQFEGNNDGGSRFLSGPKRDTSFDDLGKTLREFSEANTNTTYMILDGLDKYGSEDLTNLLELISTTINLSPKIHWIVSIRSFENSKAIKGIGYTLANVGDNEKLKDAAKKLVSMQVDTFFNRTGLRDRSRNHFSRNDLENILMKRSKGNLLWITLACSIIEKDPMKAIYLACNLEEEIEGLYVHFNQQLQLQLLLTAEENDHLGEIVTILAAAYRPLTISELRLLVQLSDDVILKTLIKRRFLFLLGVQDDIVCFSHDSAKEYLYVPLGSFPVRLPALEINLSRHRHTENLLAKRLFICSLEEKWPGIEEFAARAVRIARLGKAGG</sequence>
<feature type="region of interest" description="Disordered" evidence="1">
    <location>
        <begin position="18"/>
        <end position="38"/>
    </location>
</feature>
<evidence type="ECO:0000313" key="3">
    <source>
        <dbReference type="Proteomes" id="UP001273209"/>
    </source>
</evidence>
<reference evidence="2" key="1">
    <citation type="submission" date="2023-11" db="EMBL/GenBank/DDBJ databases">
        <title>The genome sequences of three competitors of mushroom-forming fungi.</title>
        <authorList>
            <person name="Beijen E."/>
            <person name="Ohm R.A."/>
        </authorList>
    </citation>
    <scope>NUCLEOTIDE SEQUENCE</scope>
    <source>
        <strain evidence="2">CBS 100526</strain>
    </source>
</reference>
<feature type="compositionally biased region" description="Acidic residues" evidence="1">
    <location>
        <begin position="22"/>
        <end position="32"/>
    </location>
</feature>
<dbReference type="RefSeq" id="XP_062759257.1">
    <property type="nucleotide sequence ID" value="XM_062895819.1"/>
</dbReference>
<keyword evidence="3" id="KW-1185">Reference proteome</keyword>
<accession>A0AAE1M2M5</accession>
<name>A0AAE1M2M5_9HYPO</name>
<proteinExistence type="predicted"/>
<protein>
    <recommendedName>
        <fullName evidence="4">NACHT domain-containing protein</fullName>
    </recommendedName>
</protein>
<evidence type="ECO:0000256" key="1">
    <source>
        <dbReference type="SAM" id="MobiDB-lite"/>
    </source>
</evidence>
<dbReference type="EMBL" id="JAWRVG010000004">
    <property type="protein sequence ID" value="KAK4082828.1"/>
    <property type="molecule type" value="Genomic_DNA"/>
</dbReference>
<evidence type="ECO:0008006" key="4">
    <source>
        <dbReference type="Google" id="ProtNLM"/>
    </source>
</evidence>
<dbReference type="PANTHER" id="PTHR10039">
    <property type="entry name" value="AMELOGENIN"/>
    <property type="match status" value="1"/>
</dbReference>
<dbReference type="AlphaFoldDB" id="A0AAE1M2M5"/>
<dbReference type="Proteomes" id="UP001273209">
    <property type="component" value="Unassembled WGS sequence"/>
</dbReference>